<dbReference type="GO" id="GO:0005506">
    <property type="term" value="F:iron ion binding"/>
    <property type="evidence" value="ECO:0007669"/>
    <property type="project" value="InterPro"/>
</dbReference>
<evidence type="ECO:0000256" key="1">
    <source>
        <dbReference type="ARBA" id="ARBA00001971"/>
    </source>
</evidence>
<keyword evidence="8" id="KW-0503">Monooxygenase</keyword>
<organism evidence="9 10">
    <name type="scientific">Fusarium oxysporum NRRL 32931</name>
    <dbReference type="NCBI Taxonomy" id="660029"/>
    <lineage>
        <taxon>Eukaryota</taxon>
        <taxon>Fungi</taxon>
        <taxon>Dikarya</taxon>
        <taxon>Ascomycota</taxon>
        <taxon>Pezizomycotina</taxon>
        <taxon>Sordariomycetes</taxon>
        <taxon>Hypocreomycetidae</taxon>
        <taxon>Hypocreales</taxon>
        <taxon>Nectriaceae</taxon>
        <taxon>Fusarium</taxon>
        <taxon>Fusarium oxysporum species complex</taxon>
    </lineage>
</organism>
<accession>W9IFG5</accession>
<proteinExistence type="inferred from homology"/>
<dbReference type="InterPro" id="IPR036396">
    <property type="entry name" value="Cyt_P450_sf"/>
</dbReference>
<dbReference type="Proteomes" id="UP000030753">
    <property type="component" value="Unassembled WGS sequence"/>
</dbReference>
<evidence type="ECO:0000313" key="10">
    <source>
        <dbReference type="Proteomes" id="UP000030753"/>
    </source>
</evidence>
<keyword evidence="6" id="KW-0560">Oxidoreductase</keyword>
<evidence type="ECO:0000313" key="9">
    <source>
        <dbReference type="EMBL" id="EWY92035.1"/>
    </source>
</evidence>
<dbReference type="PANTHER" id="PTHR46206:SF6">
    <property type="entry name" value="CYTOCHROME P450 MONOOXYGENASE AN1598-RELATED"/>
    <property type="match status" value="1"/>
</dbReference>
<sequence length="254" mass="28920">MSVFHECHNMPNDCISIVAEHEDKFQGKYTHITTIRPEIPATIRLDVTRNMPNIILDFQDELAYASKQWPRTSNWTSVPLYELILRMVALLSGRAFVGYTVDCISIRDQLHTWSPILRPLVGPFLPSVPSVRRHLRFAATIMAPLISQALQDGKQRQTDALPTDQTEGRGTFISWLLRHLPEELRTPEQVGLDQMLVSFAAIHTTTMALTKVIWELAKRPEYIEPLRAEMHDVFGHEVGTGAICINKDALSRRN</sequence>
<evidence type="ECO:0000256" key="7">
    <source>
        <dbReference type="ARBA" id="ARBA00023004"/>
    </source>
</evidence>
<evidence type="ECO:0000256" key="3">
    <source>
        <dbReference type="ARBA" id="ARBA00010617"/>
    </source>
</evidence>
<reference evidence="9 10" key="1">
    <citation type="submission" date="2011-06" db="EMBL/GenBank/DDBJ databases">
        <title>The Genome Sequence of Fusarium oxysporum FOSC 3-a.</title>
        <authorList>
            <consortium name="The Broad Institute Genome Sequencing Platform"/>
            <person name="Ma L.-J."/>
            <person name="Gale L.R."/>
            <person name="Schwartz D.C."/>
            <person name="Zhou S."/>
            <person name="Corby-Kistler H."/>
            <person name="Young S.K."/>
            <person name="Zeng Q."/>
            <person name="Gargeya S."/>
            <person name="Fitzgerald M."/>
            <person name="Haas B."/>
            <person name="Abouelleil A."/>
            <person name="Alvarado L."/>
            <person name="Arachchi H.M."/>
            <person name="Berlin A."/>
            <person name="Brown A."/>
            <person name="Chapman S.B."/>
            <person name="Chen Z."/>
            <person name="Dunbar C."/>
            <person name="Freedman E."/>
            <person name="Gearin G."/>
            <person name="Gellesch M."/>
            <person name="Goldberg J."/>
            <person name="Griggs A."/>
            <person name="Gujja S."/>
            <person name="Heiman D."/>
            <person name="Howarth C."/>
            <person name="Larson L."/>
            <person name="Lui A."/>
            <person name="MacDonald P.J.P."/>
            <person name="Mehta T."/>
            <person name="Montmayeur A."/>
            <person name="Murphy C."/>
            <person name="Neiman D."/>
            <person name="Pearson M."/>
            <person name="Priest M."/>
            <person name="Roberts A."/>
            <person name="Saif S."/>
            <person name="Shea T."/>
            <person name="Shenoy N."/>
            <person name="Sisk P."/>
            <person name="Stolte C."/>
            <person name="Sykes S."/>
            <person name="Wortman J."/>
            <person name="Nusbaum C."/>
            <person name="Birren B."/>
        </authorList>
    </citation>
    <scope>NUCLEOTIDE SEQUENCE [LARGE SCALE GENOMIC DNA]</scope>
    <source>
        <strain evidence="10">FOSC 3-a</strain>
    </source>
</reference>
<dbReference type="GO" id="GO:0016020">
    <property type="term" value="C:membrane"/>
    <property type="evidence" value="ECO:0007669"/>
    <property type="project" value="UniProtKB-SubCell"/>
</dbReference>
<dbReference type="GO" id="GO:0004497">
    <property type="term" value="F:monooxygenase activity"/>
    <property type="evidence" value="ECO:0007669"/>
    <property type="project" value="UniProtKB-KW"/>
</dbReference>
<dbReference type="AlphaFoldDB" id="W9IFG5"/>
<dbReference type="GO" id="GO:0020037">
    <property type="term" value="F:heme binding"/>
    <property type="evidence" value="ECO:0007669"/>
    <property type="project" value="InterPro"/>
</dbReference>
<dbReference type="SUPFAM" id="SSF48264">
    <property type="entry name" value="Cytochrome P450"/>
    <property type="match status" value="1"/>
</dbReference>
<gene>
    <name evidence="9" type="ORF">FOYG_08941</name>
</gene>
<evidence type="ECO:0000256" key="5">
    <source>
        <dbReference type="ARBA" id="ARBA00022723"/>
    </source>
</evidence>
<evidence type="ECO:0000256" key="2">
    <source>
        <dbReference type="ARBA" id="ARBA00004167"/>
    </source>
</evidence>
<dbReference type="EMBL" id="JH717843">
    <property type="protein sequence ID" value="EWY92035.1"/>
    <property type="molecule type" value="Genomic_DNA"/>
</dbReference>
<dbReference type="PANTHER" id="PTHR46206">
    <property type="entry name" value="CYTOCHROME P450"/>
    <property type="match status" value="1"/>
</dbReference>
<keyword evidence="5" id="KW-0479">Metal-binding</keyword>
<keyword evidence="4" id="KW-0349">Heme</keyword>
<evidence type="ECO:0008006" key="11">
    <source>
        <dbReference type="Google" id="ProtNLM"/>
    </source>
</evidence>
<comment type="cofactor">
    <cofactor evidence="1">
        <name>heme</name>
        <dbReference type="ChEBI" id="CHEBI:30413"/>
    </cofactor>
</comment>
<evidence type="ECO:0000256" key="6">
    <source>
        <dbReference type="ARBA" id="ARBA00023002"/>
    </source>
</evidence>
<dbReference type="GO" id="GO:0016705">
    <property type="term" value="F:oxidoreductase activity, acting on paired donors, with incorporation or reduction of molecular oxygen"/>
    <property type="evidence" value="ECO:0007669"/>
    <property type="project" value="InterPro"/>
</dbReference>
<evidence type="ECO:0000256" key="8">
    <source>
        <dbReference type="ARBA" id="ARBA00023033"/>
    </source>
</evidence>
<dbReference type="HOGENOM" id="CLU_022195_10_0_1"/>
<keyword evidence="7" id="KW-0408">Iron</keyword>
<comment type="subcellular location">
    <subcellularLocation>
        <location evidence="2">Membrane</location>
        <topology evidence="2">Single-pass membrane protein</topology>
    </subcellularLocation>
</comment>
<comment type="similarity">
    <text evidence="3">Belongs to the cytochrome P450 family.</text>
</comment>
<name>W9IFG5_FUSOX</name>
<dbReference type="Gene3D" id="1.10.630.10">
    <property type="entry name" value="Cytochrome P450"/>
    <property type="match status" value="1"/>
</dbReference>
<evidence type="ECO:0000256" key="4">
    <source>
        <dbReference type="ARBA" id="ARBA00022617"/>
    </source>
</evidence>
<dbReference type="OrthoDB" id="1844152at2759"/>
<protein>
    <recommendedName>
        <fullName evidence="11">Cytochrome P450 oxidoreductase</fullName>
    </recommendedName>
</protein>